<evidence type="ECO:0000259" key="2">
    <source>
        <dbReference type="Pfam" id="PF11707"/>
    </source>
</evidence>
<evidence type="ECO:0000256" key="1">
    <source>
        <dbReference type="SAM" id="MobiDB-lite"/>
    </source>
</evidence>
<gene>
    <name evidence="5" type="ORF">K452DRAFT_247410</name>
</gene>
<dbReference type="Pfam" id="PF16201">
    <property type="entry name" value="NopRA1"/>
    <property type="match status" value="1"/>
</dbReference>
<protein>
    <recommendedName>
        <fullName evidence="7">Ribosome biogenesis protein Urb1</fullName>
    </recommendedName>
</protein>
<dbReference type="OrthoDB" id="72892at2759"/>
<evidence type="ECO:0000259" key="3">
    <source>
        <dbReference type="Pfam" id="PF16201"/>
    </source>
</evidence>
<evidence type="ECO:0008006" key="7">
    <source>
        <dbReference type="Google" id="ProtNLM"/>
    </source>
</evidence>
<keyword evidence="6" id="KW-1185">Reference proteome</keyword>
<sequence length="1147" mass="128543">MSKRTAVPADGEPQFEKRHVKRPRLDAPRGPPPKAEEIHSSRQLQQLLTFQQDAIQQVRNGIQSLKVFLESIVYPTDDSSVSRQRAILREFLETQKPRVADKDAPFLSNLMQTWSFAEQSNNDHLSSAVVSVLALLLKTLSTHVDLQEPGLQLCRTILQPAQLKLVSRGLSAPKHKEHVISPCLRLLTEVVSFDGGAVSKQVYSKRDFTFDAKILARNLGIRRSAEDAAKDRRKPAVRTNAVKYLLANFRLQNEGVKMDILKQGLVLKALFDHIRDDPPEVATEILQVVKSHIIADKEIPRSSKSHVLNDRALASIACLYRVEQAEDDSEEKSLDVVAHQFLLQVCTSSESGVLVPSSGWYPPGTDKDLEKDDQQEVEDSNINLGLDSLEWYERYRGRVIIRNPTLATFMQGLRPHGNKLEQELVLAIFDACPELFADYFFKKTNFPFDPKLTATWIGYSSFLFSAIQLHVPHFLGRKDSYATVPPPVSIVIENLLPQPLTQKALTRCLNQNSDLITFFAIRLLTIAFQKLELVLQEFKKASSKQQHTLWDQAAERLVSEFTQRCPKMKDVISAFRNTNEENLMQREAATRLLSMYYVVIPQVALDEKFDVSMALATALHRVEKQAVSGEEGGVQLLELGHLVQIARHAPDMRWWQKPESLQFSPFTSVLKVLASSPDAASAGSIAQLLSSVVRDQGILQAATQPSAFDAFVTSLRTSEGAPIADAVFSFLDDCFGRLVRKPIKYQDDLDTLAMDRAEGSNVSLLLLTVAEQWPFVVKSGSDVSSKVAGWLASFLTLLQQIGEDRVVLQSVLDKVLKAAAGASYQKTLKKALKQRDAVEVKQFADNAEDRLSLDKNMSSAIENDAEDDVATSLELPPEEDENHPGLHKWIQKEVEEAVDDGNIGDLILCLCSTHTAIRKQALSNLQKLMSKVQSSNYEEKEMMYLLLGETVETAREIIHEKQFPYVAGVFATHAVTVIADPTHFMYPKVSAFLTKGPSWNIGRIPSSWAEKIILNPPEDDNAYWKEVDWLLDFFVDGLRIPEDMEIFRARNVFERILALYTFTNVSQKTREKIIRLVFRAAAVGGSTTLITRSGVLSWIEMQLVSKTGNAAVLRQLAARLYETCDQGRVEEWSHGGAKSDVQRITGS</sequence>
<feature type="region of interest" description="Disordered" evidence="1">
    <location>
        <begin position="1"/>
        <end position="39"/>
    </location>
</feature>
<dbReference type="SUPFAM" id="SSF48371">
    <property type="entry name" value="ARM repeat"/>
    <property type="match status" value="1"/>
</dbReference>
<dbReference type="PANTHER" id="PTHR13500">
    <property type="entry name" value="NUCLEOLAR PRERIBOSOMAL-ASSOCIATED PROTEIN 1"/>
    <property type="match status" value="1"/>
</dbReference>
<name>A0A6A6BM43_9PEZI</name>
<dbReference type="Pfam" id="PF26140">
    <property type="entry name" value="HEAT_URB1"/>
    <property type="match status" value="1"/>
</dbReference>
<dbReference type="InterPro" id="IPR039844">
    <property type="entry name" value="URB1"/>
</dbReference>
<dbReference type="PANTHER" id="PTHR13500:SF0">
    <property type="entry name" value="NUCLEOLAR PRE-RIBOSOMAL-ASSOCIATED PROTEIN 1"/>
    <property type="match status" value="1"/>
</dbReference>
<dbReference type="GO" id="GO:0000466">
    <property type="term" value="P:maturation of 5.8S rRNA from tricistronic rRNA transcript (SSU-rRNA, 5.8S rRNA, LSU-rRNA)"/>
    <property type="evidence" value="ECO:0007669"/>
    <property type="project" value="TreeGrafter"/>
</dbReference>
<dbReference type="GO" id="GO:0000463">
    <property type="term" value="P:maturation of LSU-rRNA from tricistronic rRNA transcript (SSU-rRNA, 5.8S rRNA, LSU-rRNA)"/>
    <property type="evidence" value="ECO:0007669"/>
    <property type="project" value="TreeGrafter"/>
</dbReference>
<dbReference type="EMBL" id="ML995481">
    <property type="protein sequence ID" value="KAF2143907.1"/>
    <property type="molecule type" value="Genomic_DNA"/>
</dbReference>
<dbReference type="GeneID" id="54295556"/>
<reference evidence="5" key="1">
    <citation type="journal article" date="2020" name="Stud. Mycol.">
        <title>101 Dothideomycetes genomes: a test case for predicting lifestyles and emergence of pathogens.</title>
        <authorList>
            <person name="Haridas S."/>
            <person name="Albert R."/>
            <person name="Binder M."/>
            <person name="Bloem J."/>
            <person name="Labutti K."/>
            <person name="Salamov A."/>
            <person name="Andreopoulos B."/>
            <person name="Baker S."/>
            <person name="Barry K."/>
            <person name="Bills G."/>
            <person name="Bluhm B."/>
            <person name="Cannon C."/>
            <person name="Castanera R."/>
            <person name="Culley D."/>
            <person name="Daum C."/>
            <person name="Ezra D."/>
            <person name="Gonzalez J."/>
            <person name="Henrissat B."/>
            <person name="Kuo A."/>
            <person name="Liang C."/>
            <person name="Lipzen A."/>
            <person name="Lutzoni F."/>
            <person name="Magnuson J."/>
            <person name="Mondo S."/>
            <person name="Nolan M."/>
            <person name="Ohm R."/>
            <person name="Pangilinan J."/>
            <person name="Park H.-J."/>
            <person name="Ramirez L."/>
            <person name="Alfaro M."/>
            <person name="Sun H."/>
            <person name="Tritt A."/>
            <person name="Yoshinaga Y."/>
            <person name="Zwiers L.-H."/>
            <person name="Turgeon B."/>
            <person name="Goodwin S."/>
            <person name="Spatafora J."/>
            <person name="Crous P."/>
            <person name="Grigoriev I."/>
        </authorList>
    </citation>
    <scope>NUCLEOTIDE SEQUENCE</scope>
    <source>
        <strain evidence="5">CBS 121167</strain>
    </source>
</reference>
<dbReference type="AlphaFoldDB" id="A0A6A6BM43"/>
<evidence type="ECO:0000259" key="4">
    <source>
        <dbReference type="Pfam" id="PF26140"/>
    </source>
</evidence>
<dbReference type="Pfam" id="PF11707">
    <property type="entry name" value="Npa1"/>
    <property type="match status" value="1"/>
</dbReference>
<evidence type="ECO:0000313" key="6">
    <source>
        <dbReference type="Proteomes" id="UP000799438"/>
    </source>
</evidence>
<organism evidence="5 6">
    <name type="scientific">Aplosporella prunicola CBS 121167</name>
    <dbReference type="NCBI Taxonomy" id="1176127"/>
    <lineage>
        <taxon>Eukaryota</taxon>
        <taxon>Fungi</taxon>
        <taxon>Dikarya</taxon>
        <taxon>Ascomycota</taxon>
        <taxon>Pezizomycotina</taxon>
        <taxon>Dothideomycetes</taxon>
        <taxon>Dothideomycetes incertae sedis</taxon>
        <taxon>Botryosphaeriales</taxon>
        <taxon>Aplosporellaceae</taxon>
        <taxon>Aplosporella</taxon>
    </lineage>
</organism>
<dbReference type="Proteomes" id="UP000799438">
    <property type="component" value="Unassembled WGS sequence"/>
</dbReference>
<proteinExistence type="predicted"/>
<feature type="domain" description="URB1 N-terminal" evidence="2">
    <location>
        <begin position="107"/>
        <end position="459"/>
    </location>
</feature>
<dbReference type="GO" id="GO:0005730">
    <property type="term" value="C:nucleolus"/>
    <property type="evidence" value="ECO:0007669"/>
    <property type="project" value="TreeGrafter"/>
</dbReference>
<evidence type="ECO:0000313" key="5">
    <source>
        <dbReference type="EMBL" id="KAF2143907.1"/>
    </source>
</evidence>
<dbReference type="RefSeq" id="XP_033399619.1">
    <property type="nucleotide sequence ID" value="XM_033538060.1"/>
</dbReference>
<feature type="domain" description="URB1 C-terminal" evidence="3">
    <location>
        <begin position="904"/>
        <end position="1098"/>
    </location>
</feature>
<dbReference type="InterPro" id="IPR032436">
    <property type="entry name" value="URB1_C"/>
</dbReference>
<accession>A0A6A6BM43</accession>
<dbReference type="InterPro" id="IPR016024">
    <property type="entry name" value="ARM-type_fold"/>
</dbReference>
<dbReference type="InterPro" id="IPR021714">
    <property type="entry name" value="URB1_N"/>
</dbReference>
<feature type="domain" description="URB1 central HEAT repeat" evidence="4">
    <location>
        <begin position="650"/>
        <end position="836"/>
    </location>
</feature>
<dbReference type="InterPro" id="IPR059018">
    <property type="entry name" value="HEAT_URB1"/>
</dbReference>